<dbReference type="GeneID" id="63781127"/>
<evidence type="ECO:0000259" key="7">
    <source>
        <dbReference type="Pfam" id="PF11970"/>
    </source>
</evidence>
<evidence type="ECO:0000256" key="2">
    <source>
        <dbReference type="ARBA" id="ARBA00022692"/>
    </source>
</evidence>
<evidence type="ECO:0000259" key="6">
    <source>
        <dbReference type="Pfam" id="PF11710"/>
    </source>
</evidence>
<gene>
    <name evidence="8" type="ORF">BCR38DRAFT_505137</name>
</gene>
<comment type="subcellular location">
    <subcellularLocation>
        <location evidence="1">Membrane</location>
        <topology evidence="1">Multi-pass membrane protein</topology>
    </subcellularLocation>
</comment>
<dbReference type="InParanoid" id="A0A1Y2DAT2"/>
<keyword evidence="3 5" id="KW-1133">Transmembrane helix</keyword>
<evidence type="ECO:0000256" key="1">
    <source>
        <dbReference type="ARBA" id="ARBA00004141"/>
    </source>
</evidence>
<dbReference type="GO" id="GO:0007189">
    <property type="term" value="P:adenylate cyclase-activating G protein-coupled receptor signaling pathway"/>
    <property type="evidence" value="ECO:0007669"/>
    <property type="project" value="TreeGrafter"/>
</dbReference>
<dbReference type="SUPFAM" id="SSF81321">
    <property type="entry name" value="Family A G protein-coupled receptor-like"/>
    <property type="match status" value="1"/>
</dbReference>
<evidence type="ECO:0000256" key="4">
    <source>
        <dbReference type="ARBA" id="ARBA00023136"/>
    </source>
</evidence>
<organism evidence="8 9">
    <name type="scientific">Pseudomassariella vexata</name>
    <dbReference type="NCBI Taxonomy" id="1141098"/>
    <lineage>
        <taxon>Eukaryota</taxon>
        <taxon>Fungi</taxon>
        <taxon>Dikarya</taxon>
        <taxon>Ascomycota</taxon>
        <taxon>Pezizomycotina</taxon>
        <taxon>Sordariomycetes</taxon>
        <taxon>Xylariomycetidae</taxon>
        <taxon>Amphisphaeriales</taxon>
        <taxon>Pseudomassariaceae</taxon>
        <taxon>Pseudomassariella</taxon>
    </lineage>
</organism>
<feature type="transmembrane region" description="Helical" evidence="5">
    <location>
        <begin position="136"/>
        <end position="156"/>
    </location>
</feature>
<dbReference type="EMBL" id="MCFJ01000023">
    <property type="protein sequence ID" value="ORY56307.1"/>
    <property type="molecule type" value="Genomic_DNA"/>
</dbReference>
<keyword evidence="2 5" id="KW-0812">Transmembrane</keyword>
<dbReference type="AlphaFoldDB" id="A0A1Y2DAT2"/>
<dbReference type="InterPro" id="IPR023041">
    <property type="entry name" value="Glucose_rcpt_Git3-like_N"/>
</dbReference>
<keyword evidence="4 5" id="KW-0472">Membrane</keyword>
<protein>
    <recommendedName>
        <fullName evidence="10">Glucose receptor Git3 N-terminal domain-containing protein</fullName>
    </recommendedName>
</protein>
<reference evidence="8 9" key="1">
    <citation type="submission" date="2016-07" db="EMBL/GenBank/DDBJ databases">
        <title>Pervasive Adenine N6-methylation of Active Genes in Fungi.</title>
        <authorList>
            <consortium name="DOE Joint Genome Institute"/>
            <person name="Mondo S.J."/>
            <person name="Dannebaum R.O."/>
            <person name="Kuo R.C."/>
            <person name="Labutti K."/>
            <person name="Haridas S."/>
            <person name="Kuo A."/>
            <person name="Salamov A."/>
            <person name="Ahrendt S.R."/>
            <person name="Lipzen A."/>
            <person name="Sullivan W."/>
            <person name="Andreopoulos W.B."/>
            <person name="Clum A."/>
            <person name="Lindquist E."/>
            <person name="Daum C."/>
            <person name="Ramamoorthy G.K."/>
            <person name="Gryganskyi A."/>
            <person name="Culley D."/>
            <person name="Magnuson J.K."/>
            <person name="James T.Y."/>
            <person name="O'Malley M.A."/>
            <person name="Stajich J.E."/>
            <person name="Spatafora J.W."/>
            <person name="Visel A."/>
            <person name="Grigoriev I.V."/>
        </authorList>
    </citation>
    <scope>NUCLEOTIDE SEQUENCE [LARGE SCALE GENOMIC DNA]</scope>
    <source>
        <strain evidence="8 9">CBS 129021</strain>
    </source>
</reference>
<dbReference type="GO" id="GO:0005886">
    <property type="term" value="C:plasma membrane"/>
    <property type="evidence" value="ECO:0007669"/>
    <property type="project" value="TreeGrafter"/>
</dbReference>
<feature type="transmembrane region" description="Helical" evidence="5">
    <location>
        <begin position="45"/>
        <end position="63"/>
    </location>
</feature>
<dbReference type="RefSeq" id="XP_040710024.1">
    <property type="nucleotide sequence ID" value="XM_040864915.1"/>
</dbReference>
<dbReference type="OrthoDB" id="100006at2759"/>
<evidence type="ECO:0000313" key="9">
    <source>
        <dbReference type="Proteomes" id="UP000193689"/>
    </source>
</evidence>
<dbReference type="Pfam" id="PF11710">
    <property type="entry name" value="Git3"/>
    <property type="match status" value="1"/>
</dbReference>
<feature type="transmembrane region" description="Helical" evidence="5">
    <location>
        <begin position="105"/>
        <end position="124"/>
    </location>
</feature>
<dbReference type="Proteomes" id="UP000193689">
    <property type="component" value="Unassembled WGS sequence"/>
</dbReference>
<feature type="transmembrane region" description="Helical" evidence="5">
    <location>
        <begin position="14"/>
        <end position="33"/>
    </location>
</feature>
<dbReference type="PANTHER" id="PTHR23112">
    <property type="entry name" value="G PROTEIN-COUPLED RECEPTOR 157-RELATED"/>
    <property type="match status" value="1"/>
</dbReference>
<dbReference type="InterPro" id="IPR022596">
    <property type="entry name" value="GPR1/2/3_C"/>
</dbReference>
<sequence length="394" mass="44712">MAAFWKPDVAIPTLVGSLSSFVATSIVVLLWLISHGAKDNLRYALIINLTFAGGLMLTTKSWLQELINSLNNSISGSYVVATRQSVPPGDTCSANGWIGQVKKKAADFSILAIAIATLLTIKRTPWILNPSFTKKYFICLSTWLTPLATATTALAMGKMSAVSGNWCWISMDPRGLRYILGHGWRFSIFIATTIIYAVIFRQLQYRLRSREKYNRTFSFYPGSMNPAVELSLRRSHQSLLGGEGQHQTGSVMPRDQALHTNVWRERDDEQLPSDLPVHPIRAQRPSYSSTLCDESTLKSDFQPRLRVTESSQLDQDTWQWVLMVFYPLTYVLLWIPGIANRMVELMGTEYRWLTVMQASTQCTGLVNSIIYGLREHRGIWKTWVNRYIDRHYSA</sequence>
<evidence type="ECO:0000256" key="3">
    <source>
        <dbReference type="ARBA" id="ARBA00022989"/>
    </source>
</evidence>
<dbReference type="PANTHER" id="PTHR23112:SF37">
    <property type="entry name" value="G PROTEIN-COUPLED RECEPTOR GPR1"/>
    <property type="match status" value="1"/>
</dbReference>
<accession>A0A1Y2DAT2</accession>
<feature type="transmembrane region" description="Helical" evidence="5">
    <location>
        <begin position="176"/>
        <end position="200"/>
    </location>
</feature>
<dbReference type="GO" id="GO:0004930">
    <property type="term" value="F:G protein-coupled receptor activity"/>
    <property type="evidence" value="ECO:0007669"/>
    <property type="project" value="TreeGrafter"/>
</dbReference>
<feature type="domain" description="Glucose receptor Git3-like N-terminal" evidence="6">
    <location>
        <begin position="24"/>
        <end position="207"/>
    </location>
</feature>
<proteinExistence type="predicted"/>
<feature type="transmembrane region" description="Helical" evidence="5">
    <location>
        <begin position="320"/>
        <end position="339"/>
    </location>
</feature>
<keyword evidence="9" id="KW-1185">Reference proteome</keyword>
<comment type="caution">
    <text evidence="8">The sequence shown here is derived from an EMBL/GenBank/DDBJ whole genome shotgun (WGS) entry which is preliminary data.</text>
</comment>
<name>A0A1Y2DAT2_9PEZI</name>
<dbReference type="Gene3D" id="1.20.1070.10">
    <property type="entry name" value="Rhodopsin 7-helix transmembrane proteins"/>
    <property type="match status" value="1"/>
</dbReference>
<dbReference type="Pfam" id="PF11970">
    <property type="entry name" value="GPR_Gpa2_C"/>
    <property type="match status" value="1"/>
</dbReference>
<evidence type="ECO:0008006" key="10">
    <source>
        <dbReference type="Google" id="ProtNLM"/>
    </source>
</evidence>
<evidence type="ECO:0000256" key="5">
    <source>
        <dbReference type="SAM" id="Phobius"/>
    </source>
</evidence>
<evidence type="ECO:0000313" key="8">
    <source>
        <dbReference type="EMBL" id="ORY56307.1"/>
    </source>
</evidence>
<feature type="domain" description="G protein-coupled receptor GPR1/2/3 C-terminal" evidence="7">
    <location>
        <begin position="318"/>
        <end position="376"/>
    </location>
</feature>